<evidence type="ECO:0000313" key="2">
    <source>
        <dbReference type="EMBL" id="ATQ53530.1"/>
    </source>
</evidence>
<sequence>MNERKADVNTMFRIEPIWRSLLALQPFIYTPALALNFEKSV</sequence>
<name>A0AAI8EAG6_BRUSS</name>
<protein>
    <submittedName>
        <fullName evidence="2">Tellurite resistance protein</fullName>
    </submittedName>
</protein>
<reference evidence="1 3" key="2">
    <citation type="submission" date="2014-09" db="EMBL/GenBank/DDBJ databases">
        <title>Genome announcement of three Brucella strains isolated from bovine in Zimbabwe.</title>
        <authorList>
            <person name="Ledwaba M.M.B."/>
            <person name="Mafofo J.J."/>
            <person name="van Heerden H.H."/>
        </authorList>
    </citation>
    <scope>NUCLEOTIDE SEQUENCE [LARGE SCALE GENOMIC DNA]</scope>
    <source>
        <strain evidence="1 3">ZW046</strain>
    </source>
</reference>
<evidence type="ECO:0000313" key="1">
    <source>
        <dbReference type="EMBL" id="AIN88762.1"/>
    </source>
</evidence>
<reference evidence="2 4" key="3">
    <citation type="submission" date="2017-10" db="EMBL/GenBank/DDBJ databases">
        <title>First isolation and characterization of Brucella suis from yak.</title>
        <authorList>
            <person name="Yang X."/>
            <person name="Wang N."/>
            <person name="Cao X."/>
            <person name="Bie P."/>
            <person name="Wang J."/>
            <person name="Lyu Y."/>
            <person name="Wu Q."/>
        </authorList>
    </citation>
    <scope>NUCLEOTIDE SEQUENCE [LARGE SCALE GENOMIC DNA]</scope>
    <source>
        <strain evidence="2 4">QH05</strain>
    </source>
</reference>
<reference evidence="1 3" key="1">
    <citation type="submission" date="2014-07" db="EMBL/GenBank/DDBJ databases">
        <authorList>
            <person name="Ledwaba M.B."/>
            <person name="Mafofo J."/>
            <person name="van Heerden H."/>
        </authorList>
    </citation>
    <scope>NUCLEOTIDE SEQUENCE [LARGE SCALE GENOMIC DNA]</scope>
    <source>
        <strain evidence="1 3">ZW046</strain>
    </source>
</reference>
<dbReference type="RefSeq" id="WP_002970716.1">
    <property type="nucleotide sequence ID" value="NZ_CAJFCR010000002.1"/>
</dbReference>
<dbReference type="KEGG" id="bsg:IY72_12885"/>
<dbReference type="Proteomes" id="UP000029248">
    <property type="component" value="Chromosome 2"/>
</dbReference>
<dbReference type="EMBL" id="CP024421">
    <property type="protein sequence ID" value="ATQ53530.1"/>
    <property type="molecule type" value="Genomic_DNA"/>
</dbReference>
<accession>A0AAI8EAG6</accession>
<dbReference type="GeneID" id="93015104"/>
<dbReference type="Proteomes" id="UP000230889">
    <property type="component" value="Chromosome 2"/>
</dbReference>
<dbReference type="AlphaFoldDB" id="A0AAI8EAG6"/>
<evidence type="ECO:0000313" key="3">
    <source>
        <dbReference type="Proteomes" id="UP000029248"/>
    </source>
</evidence>
<dbReference type="KEGG" id="bsw:IY71_13345"/>
<proteinExistence type="predicted"/>
<dbReference type="EMBL" id="CP009097">
    <property type="protein sequence ID" value="AIN88762.1"/>
    <property type="molecule type" value="Genomic_DNA"/>
</dbReference>
<organism evidence="2 4">
    <name type="scientific">Brucella suis</name>
    <dbReference type="NCBI Taxonomy" id="29461"/>
    <lineage>
        <taxon>Bacteria</taxon>
        <taxon>Pseudomonadati</taxon>
        <taxon>Pseudomonadota</taxon>
        <taxon>Alphaproteobacteria</taxon>
        <taxon>Hyphomicrobiales</taxon>
        <taxon>Brucellaceae</taxon>
        <taxon>Brucella/Ochrobactrum group</taxon>
        <taxon>Brucella</taxon>
    </lineage>
</organism>
<gene>
    <name evidence="2" type="ORF">CS875_12715</name>
    <name evidence="1" type="ORF">IY72_12885</name>
</gene>
<evidence type="ECO:0000313" key="4">
    <source>
        <dbReference type="Proteomes" id="UP000230889"/>
    </source>
</evidence>